<dbReference type="AlphaFoldDB" id="A0A653BFZ4"/>
<keyword evidence="2" id="KW-1185">Reference proteome</keyword>
<evidence type="ECO:0000313" key="1">
    <source>
        <dbReference type="EMBL" id="VEN34488.1"/>
    </source>
</evidence>
<sequence length="73" mass="8360">MLLISMADRCQQQVPGTTNLFSINMDNGYVNNGFELMECHDDCSLVINPIEDWNTLQIQIGIACTVDLKKYRY</sequence>
<proteinExistence type="predicted"/>
<accession>A0A653BFZ4</accession>
<evidence type="ECO:0000313" key="2">
    <source>
        <dbReference type="Proteomes" id="UP000410492"/>
    </source>
</evidence>
<name>A0A653BFZ4_CALMS</name>
<dbReference type="Proteomes" id="UP000410492">
    <property type="component" value="Unassembled WGS sequence"/>
</dbReference>
<organism evidence="1 2">
    <name type="scientific">Callosobruchus maculatus</name>
    <name type="common">Southern cowpea weevil</name>
    <name type="synonym">Pulse bruchid</name>
    <dbReference type="NCBI Taxonomy" id="64391"/>
    <lineage>
        <taxon>Eukaryota</taxon>
        <taxon>Metazoa</taxon>
        <taxon>Ecdysozoa</taxon>
        <taxon>Arthropoda</taxon>
        <taxon>Hexapoda</taxon>
        <taxon>Insecta</taxon>
        <taxon>Pterygota</taxon>
        <taxon>Neoptera</taxon>
        <taxon>Endopterygota</taxon>
        <taxon>Coleoptera</taxon>
        <taxon>Polyphaga</taxon>
        <taxon>Cucujiformia</taxon>
        <taxon>Chrysomeloidea</taxon>
        <taxon>Chrysomelidae</taxon>
        <taxon>Bruchinae</taxon>
        <taxon>Bruchini</taxon>
        <taxon>Callosobruchus</taxon>
    </lineage>
</organism>
<protein>
    <submittedName>
        <fullName evidence="1">Uncharacterized protein</fullName>
    </submittedName>
</protein>
<dbReference type="EMBL" id="CAACVG010000768">
    <property type="protein sequence ID" value="VEN34488.1"/>
    <property type="molecule type" value="Genomic_DNA"/>
</dbReference>
<gene>
    <name evidence="1" type="ORF">CALMAC_LOCUS668</name>
</gene>
<reference evidence="1 2" key="1">
    <citation type="submission" date="2019-01" db="EMBL/GenBank/DDBJ databases">
        <authorList>
            <person name="Sayadi A."/>
        </authorList>
    </citation>
    <scope>NUCLEOTIDE SEQUENCE [LARGE SCALE GENOMIC DNA]</scope>
</reference>